<comment type="similarity">
    <text evidence="1">Belongs to the peptidase S33 family.</text>
</comment>
<evidence type="ECO:0000259" key="3">
    <source>
        <dbReference type="Pfam" id="PF00561"/>
    </source>
</evidence>
<dbReference type="EMBL" id="SNWQ01000032">
    <property type="protein sequence ID" value="TDO33533.1"/>
    <property type="molecule type" value="Genomic_DNA"/>
</dbReference>
<accession>A0A4R6JCK8</accession>
<evidence type="ECO:0000256" key="2">
    <source>
        <dbReference type="ARBA" id="ARBA00022801"/>
    </source>
</evidence>
<keyword evidence="2" id="KW-0378">Hydrolase</keyword>
<protein>
    <submittedName>
        <fullName evidence="4">Proline iminopeptidase</fullName>
    </submittedName>
</protein>
<dbReference type="Pfam" id="PF00561">
    <property type="entry name" value="Abhydrolase_1"/>
    <property type="match status" value="1"/>
</dbReference>
<dbReference type="PRINTS" id="PR00793">
    <property type="entry name" value="PROAMNOPTASE"/>
</dbReference>
<reference evidence="4 5" key="1">
    <citation type="submission" date="2019-03" db="EMBL/GenBank/DDBJ databases">
        <title>Genomic Encyclopedia of Type Strains, Phase III (KMG-III): the genomes of soil and plant-associated and newly described type strains.</title>
        <authorList>
            <person name="Whitman W."/>
        </authorList>
    </citation>
    <scope>NUCLEOTIDE SEQUENCE [LARGE SCALE GENOMIC DNA]</scope>
    <source>
        <strain evidence="4 5">VKM Ac-2527</strain>
    </source>
</reference>
<evidence type="ECO:0000313" key="5">
    <source>
        <dbReference type="Proteomes" id="UP000295388"/>
    </source>
</evidence>
<gene>
    <name evidence="4" type="ORF">EV643_13268</name>
</gene>
<dbReference type="InterPro" id="IPR051601">
    <property type="entry name" value="Serine_prot/Carboxylest_S33"/>
</dbReference>
<dbReference type="PANTHER" id="PTHR43248">
    <property type="entry name" value="2-SUCCINYL-6-HYDROXY-2,4-CYCLOHEXADIENE-1-CARBOXYLATE SYNTHASE"/>
    <property type="match status" value="1"/>
</dbReference>
<sequence>MTSYTIPGMHVREHFVEVPLDWFDDTNPARITVFARELVDPLRKDEELPCLVFLQGGPGGKSPRPTEPAGWIGQALKTYRVILLDQRGTGRSTPVSGRLMSSFATASEAADYLACFRANSIIADAEHLRRTVFGDRPWSTLGQSFGGFLTLTYLSRAPEGLTACYVTGGLAGVDPSAAEVYRRTYPRVAAKNREFYRRYPFEVERVGAIADRLAVGDVRLPDGDLLTVRRLQTLGIDFGMKPGYERMHWLLDEAFSGDELSETFLSQVMVRSSYSDGPLFAALQESCYGSGEGATDWAAERERWAHPEFAEEARPLLFTGEMMYPWMFEEIRVLRPFRAAVELLAARSSWSPLYDLERLAANEVPVAAAVYFDDMYVDSGLQLDTAARVGNLQAWVTNEYEHDGIQSDRVFQHLTDLVRAVGGGVRAA</sequence>
<dbReference type="InterPro" id="IPR000073">
    <property type="entry name" value="AB_hydrolase_1"/>
</dbReference>
<dbReference type="Gene3D" id="3.40.50.1820">
    <property type="entry name" value="alpha/beta hydrolase"/>
    <property type="match status" value="1"/>
</dbReference>
<name>A0A4R6JCK8_9ACTN</name>
<dbReference type="SUPFAM" id="SSF53474">
    <property type="entry name" value="alpha/beta-Hydrolases"/>
    <property type="match status" value="1"/>
</dbReference>
<dbReference type="InterPro" id="IPR029058">
    <property type="entry name" value="AB_hydrolase_fold"/>
</dbReference>
<dbReference type="OrthoDB" id="9796770at2"/>
<dbReference type="Proteomes" id="UP000295388">
    <property type="component" value="Unassembled WGS sequence"/>
</dbReference>
<evidence type="ECO:0000313" key="4">
    <source>
        <dbReference type="EMBL" id="TDO33533.1"/>
    </source>
</evidence>
<dbReference type="RefSeq" id="WP_133805314.1">
    <property type="nucleotide sequence ID" value="NZ_SNWQ01000032.1"/>
</dbReference>
<dbReference type="GO" id="GO:0004177">
    <property type="term" value="F:aminopeptidase activity"/>
    <property type="evidence" value="ECO:0007669"/>
    <property type="project" value="UniProtKB-EC"/>
</dbReference>
<evidence type="ECO:0000256" key="1">
    <source>
        <dbReference type="ARBA" id="ARBA00010088"/>
    </source>
</evidence>
<dbReference type="AlphaFoldDB" id="A0A4R6JCK8"/>
<proteinExistence type="inferred from homology"/>
<dbReference type="PANTHER" id="PTHR43248:SF2">
    <property type="entry name" value="PROLYL AMINOPEPTIDASE"/>
    <property type="match status" value="1"/>
</dbReference>
<dbReference type="InterPro" id="IPR002410">
    <property type="entry name" value="Peptidase_S33"/>
</dbReference>
<dbReference type="GO" id="GO:0006508">
    <property type="term" value="P:proteolysis"/>
    <property type="evidence" value="ECO:0007669"/>
    <property type="project" value="InterPro"/>
</dbReference>
<feature type="domain" description="AB hydrolase-1" evidence="3">
    <location>
        <begin position="50"/>
        <end position="205"/>
    </location>
</feature>
<organism evidence="4 5">
    <name type="scientific">Kribbella caucasensis</name>
    <dbReference type="NCBI Taxonomy" id="2512215"/>
    <lineage>
        <taxon>Bacteria</taxon>
        <taxon>Bacillati</taxon>
        <taxon>Actinomycetota</taxon>
        <taxon>Actinomycetes</taxon>
        <taxon>Propionibacteriales</taxon>
        <taxon>Kribbellaceae</taxon>
        <taxon>Kribbella</taxon>
    </lineage>
</organism>
<comment type="caution">
    <text evidence="4">The sequence shown here is derived from an EMBL/GenBank/DDBJ whole genome shotgun (WGS) entry which is preliminary data.</text>
</comment>
<keyword evidence="5" id="KW-1185">Reference proteome</keyword>